<dbReference type="EMBL" id="MU394388">
    <property type="protein sequence ID" value="KAI6081691.1"/>
    <property type="molecule type" value="Genomic_DNA"/>
</dbReference>
<comment type="caution">
    <text evidence="1">The sequence shown here is derived from an EMBL/GenBank/DDBJ whole genome shotgun (WGS) entry which is preliminary data.</text>
</comment>
<name>A0ACC0CMP1_9PEZI</name>
<accession>A0ACC0CMP1</accession>
<evidence type="ECO:0000313" key="2">
    <source>
        <dbReference type="Proteomes" id="UP001497680"/>
    </source>
</evidence>
<evidence type="ECO:0000313" key="1">
    <source>
        <dbReference type="EMBL" id="KAI6081691.1"/>
    </source>
</evidence>
<reference evidence="1 2" key="1">
    <citation type="journal article" date="2022" name="New Phytol.">
        <title>Ecological generalism drives hyperdiversity of secondary metabolite gene clusters in xylarialean endophytes.</title>
        <authorList>
            <person name="Franco M.E.E."/>
            <person name="Wisecaver J.H."/>
            <person name="Arnold A.E."/>
            <person name="Ju Y.M."/>
            <person name="Slot J.C."/>
            <person name="Ahrendt S."/>
            <person name="Moore L.P."/>
            <person name="Eastman K.E."/>
            <person name="Scott K."/>
            <person name="Konkel Z."/>
            <person name="Mondo S.J."/>
            <person name="Kuo A."/>
            <person name="Hayes R.D."/>
            <person name="Haridas S."/>
            <person name="Andreopoulos B."/>
            <person name="Riley R."/>
            <person name="LaButti K."/>
            <person name="Pangilinan J."/>
            <person name="Lipzen A."/>
            <person name="Amirebrahimi M."/>
            <person name="Yan J."/>
            <person name="Adam C."/>
            <person name="Keymanesh K."/>
            <person name="Ng V."/>
            <person name="Louie K."/>
            <person name="Northen T."/>
            <person name="Drula E."/>
            <person name="Henrissat B."/>
            <person name="Hsieh H.M."/>
            <person name="Youens-Clark K."/>
            <person name="Lutzoni F."/>
            <person name="Miadlikowska J."/>
            <person name="Eastwood D.C."/>
            <person name="Hamelin R.C."/>
            <person name="Grigoriev I.V."/>
            <person name="U'Ren J.M."/>
        </authorList>
    </citation>
    <scope>NUCLEOTIDE SEQUENCE [LARGE SCALE GENOMIC DNA]</scope>
    <source>
        <strain evidence="1 2">ER1909</strain>
    </source>
</reference>
<keyword evidence="2" id="KW-1185">Reference proteome</keyword>
<gene>
    <name evidence="1" type="ORF">F4821DRAFT_18621</name>
</gene>
<dbReference type="Proteomes" id="UP001497680">
    <property type="component" value="Unassembled WGS sequence"/>
</dbReference>
<organism evidence="1 2">
    <name type="scientific">Hypoxylon rubiginosum</name>
    <dbReference type="NCBI Taxonomy" id="110542"/>
    <lineage>
        <taxon>Eukaryota</taxon>
        <taxon>Fungi</taxon>
        <taxon>Dikarya</taxon>
        <taxon>Ascomycota</taxon>
        <taxon>Pezizomycotina</taxon>
        <taxon>Sordariomycetes</taxon>
        <taxon>Xylariomycetidae</taxon>
        <taxon>Xylariales</taxon>
        <taxon>Hypoxylaceae</taxon>
        <taxon>Hypoxylon</taxon>
    </lineage>
</organism>
<sequence>MKFSTSVYLAALQWQISYAAATPLSEYTTDVGYPAEKRVFNIKVDCNELINQVLSGVQNYPFFTSQVVAVGKNLALPSATAYSVCKTFKTEVIDCKYASLSVATSIGLAMTHGFIETNPPKEGTTEAKPNKHRREILDSTGDYLRSRGVEFESISVQPLVGRREDDGSVDSSHFIEVRGVREPKQDSKTGYHIYSRSDGSGSIRAIPDTEDHLGRRSDGAGYKTSWQVSSRTGSPPAPARQGLASVLANDWESRVESDHSIGDYIGLSDFGSIGRIQIRIIPESGAFGTNFEAVDRCSK</sequence>
<protein>
    <submittedName>
        <fullName evidence="1">Uncharacterized protein</fullName>
    </submittedName>
</protein>
<proteinExistence type="predicted"/>